<evidence type="ECO:0000313" key="1">
    <source>
        <dbReference type="EMBL" id="PHM35962.1"/>
    </source>
</evidence>
<evidence type="ECO:0000313" key="4">
    <source>
        <dbReference type="Proteomes" id="UP000224871"/>
    </source>
</evidence>
<proteinExistence type="predicted"/>
<evidence type="ECO:0000313" key="3">
    <source>
        <dbReference type="Proteomes" id="UP000196435"/>
    </source>
</evidence>
<organism evidence="2 3">
    <name type="scientific">Xenorhabdus innexi</name>
    <dbReference type="NCBI Taxonomy" id="290109"/>
    <lineage>
        <taxon>Bacteria</taxon>
        <taxon>Pseudomonadati</taxon>
        <taxon>Pseudomonadota</taxon>
        <taxon>Gammaproteobacteria</taxon>
        <taxon>Enterobacterales</taxon>
        <taxon>Morganellaceae</taxon>
        <taxon>Xenorhabdus</taxon>
    </lineage>
</organism>
<reference evidence="1 4" key="3">
    <citation type="journal article" date="2017" name="Nat. Microbiol.">
        <title>Natural product diversity associated with the nematode symbionts Photorhabdus and Xenorhabdus.</title>
        <authorList>
            <person name="Tobias N.J."/>
            <person name="Wolff H."/>
            <person name="Djahanschiri B."/>
            <person name="Grundmann F."/>
            <person name="Kronenwerth M."/>
            <person name="Shi Y.M."/>
            <person name="Simonyi S."/>
            <person name="Grun P."/>
            <person name="Shapiro-Ilan D."/>
            <person name="Pidot S.J."/>
            <person name="Stinear T.P."/>
            <person name="Ebersberger I."/>
            <person name="Bode H.B."/>
        </authorList>
    </citation>
    <scope>NUCLEOTIDE SEQUENCE [LARGE SCALE GENOMIC DNA]</scope>
    <source>
        <strain evidence="1 4">DSM 16336</strain>
    </source>
</reference>
<dbReference type="AlphaFoldDB" id="A0A1N6MWS3"/>
<dbReference type="RefSeq" id="WP_086956749.1">
    <property type="nucleotide sequence ID" value="NZ_CAWNQC010000101.1"/>
</dbReference>
<protein>
    <submittedName>
        <fullName evidence="2">Uncharacterized protein</fullName>
    </submittedName>
</protein>
<dbReference type="Proteomes" id="UP000224871">
    <property type="component" value="Unassembled WGS sequence"/>
</dbReference>
<dbReference type="EMBL" id="NIBU01000019">
    <property type="protein sequence ID" value="PHM35962.1"/>
    <property type="molecule type" value="Genomic_DNA"/>
</dbReference>
<dbReference type="EMBL" id="FTLG01000089">
    <property type="protein sequence ID" value="SIP73262.1"/>
    <property type="molecule type" value="Genomic_DNA"/>
</dbReference>
<evidence type="ECO:0000313" key="2">
    <source>
        <dbReference type="EMBL" id="SIP73262.1"/>
    </source>
</evidence>
<reference evidence="2" key="1">
    <citation type="submission" date="2016-12" db="EMBL/GenBank/DDBJ databases">
        <authorList>
            <person name="Song W.-J."/>
            <person name="Kurnit D.M."/>
        </authorList>
    </citation>
    <scope>NUCLEOTIDE SEQUENCE [LARGE SCALE GENOMIC DNA]</scope>
    <source>
        <strain evidence="2">HGB1681</strain>
    </source>
</reference>
<sequence length="90" mass="10107">MAKFITLPAGQVVNPTNIVYITNVLKVRKGPSSHILAMTPEEIENIPEQALYAFRINMIDYHIWVFGQNTTSEQSAESIRNSIVSQLTTD</sequence>
<gene>
    <name evidence="1" type="ORF">Xinn_02032</name>
    <name evidence="2" type="ORF">XIS1_1790068</name>
</gene>
<reference evidence="3" key="2">
    <citation type="submission" date="2016-12" db="EMBL/GenBank/DDBJ databases">
        <authorList>
            <person name="Gaudriault S."/>
        </authorList>
    </citation>
    <scope>NUCLEOTIDE SEQUENCE [LARGE SCALE GENOMIC DNA]</scope>
    <source>
        <strain evidence="3">HGB1681 (deposited as PTA-6826 in the American Type Culture Collection)</strain>
    </source>
</reference>
<accession>A0A1N6MWS3</accession>
<dbReference type="Proteomes" id="UP000196435">
    <property type="component" value="Unassembled WGS sequence"/>
</dbReference>
<name>A0A1N6MWS3_9GAMM</name>
<keyword evidence="4" id="KW-1185">Reference proteome</keyword>